<sequence>MPRRLPPTPLRLVSGPLPSRGRPKHTLPSLPRPIFHPSAQITRGPTPRARALPSEIDEIRPRVTHGQFPPLILPIERASRSGESSPTSAGSWSSGKRSRSSSRSRSTSPERVLRGPWDHSSSIHVPFDVEAVLAPPRPVAINPTPVWL</sequence>
<dbReference type="EMBL" id="BFAD01000004">
    <property type="protein sequence ID" value="GBE82520.1"/>
    <property type="molecule type" value="Genomic_DNA"/>
</dbReference>
<dbReference type="AlphaFoldDB" id="A0A401GK35"/>
<protein>
    <submittedName>
        <fullName evidence="2">Uncharacterized protein</fullName>
    </submittedName>
</protein>
<name>A0A401GK35_9APHY</name>
<organism evidence="2 3">
    <name type="scientific">Sparassis crispa</name>
    <dbReference type="NCBI Taxonomy" id="139825"/>
    <lineage>
        <taxon>Eukaryota</taxon>
        <taxon>Fungi</taxon>
        <taxon>Dikarya</taxon>
        <taxon>Basidiomycota</taxon>
        <taxon>Agaricomycotina</taxon>
        <taxon>Agaricomycetes</taxon>
        <taxon>Polyporales</taxon>
        <taxon>Sparassidaceae</taxon>
        <taxon>Sparassis</taxon>
    </lineage>
</organism>
<dbReference type="Proteomes" id="UP000287166">
    <property type="component" value="Unassembled WGS sequence"/>
</dbReference>
<gene>
    <name evidence="2" type="ORF">SCP_0409040</name>
</gene>
<dbReference type="GeneID" id="38779437"/>
<dbReference type="OrthoDB" id="3165590at2759"/>
<accession>A0A401GK35</accession>
<evidence type="ECO:0000313" key="2">
    <source>
        <dbReference type="EMBL" id="GBE82520.1"/>
    </source>
</evidence>
<reference evidence="2 3" key="1">
    <citation type="journal article" date="2018" name="Sci. Rep.">
        <title>Genome sequence of the cauliflower mushroom Sparassis crispa (Hanabiratake) and its association with beneficial usage.</title>
        <authorList>
            <person name="Kiyama R."/>
            <person name="Furutani Y."/>
            <person name="Kawaguchi K."/>
            <person name="Nakanishi T."/>
        </authorList>
    </citation>
    <scope>NUCLEOTIDE SEQUENCE [LARGE SCALE GENOMIC DNA]</scope>
</reference>
<dbReference type="InParanoid" id="A0A401GK35"/>
<evidence type="ECO:0000313" key="3">
    <source>
        <dbReference type="Proteomes" id="UP000287166"/>
    </source>
</evidence>
<keyword evidence="3" id="KW-1185">Reference proteome</keyword>
<dbReference type="RefSeq" id="XP_027613433.1">
    <property type="nucleotide sequence ID" value="XM_027757632.1"/>
</dbReference>
<feature type="region of interest" description="Disordered" evidence="1">
    <location>
        <begin position="1"/>
        <end position="122"/>
    </location>
</feature>
<feature type="compositionally biased region" description="Low complexity" evidence="1">
    <location>
        <begin position="81"/>
        <end position="95"/>
    </location>
</feature>
<comment type="caution">
    <text evidence="2">The sequence shown here is derived from an EMBL/GenBank/DDBJ whole genome shotgun (WGS) entry which is preliminary data.</text>
</comment>
<proteinExistence type="predicted"/>
<evidence type="ECO:0000256" key="1">
    <source>
        <dbReference type="SAM" id="MobiDB-lite"/>
    </source>
</evidence>